<dbReference type="Gene3D" id="2.40.70.10">
    <property type="entry name" value="Acid Proteases"/>
    <property type="match status" value="1"/>
</dbReference>
<organism evidence="2 3">
    <name type="scientific">Albidovulum litorale</name>
    <dbReference type="NCBI Taxonomy" id="2984134"/>
    <lineage>
        <taxon>Bacteria</taxon>
        <taxon>Pseudomonadati</taxon>
        <taxon>Pseudomonadota</taxon>
        <taxon>Alphaproteobacteria</taxon>
        <taxon>Rhodobacterales</taxon>
        <taxon>Paracoccaceae</taxon>
        <taxon>Albidovulum</taxon>
    </lineage>
</organism>
<keyword evidence="2" id="KW-0378">Hydrolase</keyword>
<dbReference type="GO" id="GO:0006508">
    <property type="term" value="P:proteolysis"/>
    <property type="evidence" value="ECO:0007669"/>
    <property type="project" value="UniProtKB-KW"/>
</dbReference>
<dbReference type="RefSeq" id="WP_263740213.1">
    <property type="nucleotide sequence ID" value="NZ_JAOWKZ010000003.1"/>
</dbReference>
<keyword evidence="1" id="KW-0472">Membrane</keyword>
<accession>A0ABT2ZPN6</accession>
<feature type="transmembrane region" description="Helical" evidence="1">
    <location>
        <begin position="37"/>
        <end position="56"/>
    </location>
</feature>
<dbReference type="GO" id="GO:0008233">
    <property type="term" value="F:peptidase activity"/>
    <property type="evidence" value="ECO:0007669"/>
    <property type="project" value="UniProtKB-KW"/>
</dbReference>
<evidence type="ECO:0000313" key="2">
    <source>
        <dbReference type="EMBL" id="MCV2872992.1"/>
    </source>
</evidence>
<protein>
    <submittedName>
        <fullName evidence="2">TIGR02281 family clan AA aspartic protease</fullName>
        <ecNumber evidence="2">3.4.23.-</ecNumber>
    </submittedName>
</protein>
<sequence>MDSEDLPRLIYLVLLGAAVGGYFLMQNRDRLGKTAQQAAIWALIFLGAIAIAGVWGDVRRGAYPTEAVVRGNTLEVPVADDGHFYLAAEINGAKILFVVDTGASEIVLNRRDAERVGLDPDRLNFFGSAMTANGMVETAPVRLESFTLGGLTDTNLPAVVNGGELDTSLLGMRYLGRFEMTLRPDRLILKR</sequence>
<keyword evidence="2" id="KW-0645">Protease</keyword>
<gene>
    <name evidence="2" type="ORF">OEZ71_11870</name>
</gene>
<keyword evidence="1" id="KW-1133">Transmembrane helix</keyword>
<dbReference type="CDD" id="cd05483">
    <property type="entry name" value="retropepsin_like_bacteria"/>
    <property type="match status" value="1"/>
</dbReference>
<dbReference type="Pfam" id="PF13975">
    <property type="entry name" value="gag-asp_proteas"/>
    <property type="match status" value="1"/>
</dbReference>
<keyword evidence="3" id="KW-1185">Reference proteome</keyword>
<evidence type="ECO:0000256" key="1">
    <source>
        <dbReference type="SAM" id="Phobius"/>
    </source>
</evidence>
<name>A0ABT2ZPN6_9RHOB</name>
<comment type="caution">
    <text evidence="2">The sequence shown here is derived from an EMBL/GenBank/DDBJ whole genome shotgun (WGS) entry which is preliminary data.</text>
</comment>
<keyword evidence="1" id="KW-0812">Transmembrane</keyword>
<dbReference type="InterPro" id="IPR034122">
    <property type="entry name" value="Retropepsin-like_bacterial"/>
</dbReference>
<dbReference type="InterPro" id="IPR011969">
    <property type="entry name" value="Clan_AA_Asp_peptidase_C"/>
</dbReference>
<dbReference type="NCBIfam" id="TIGR02281">
    <property type="entry name" value="clan_AA_DTGA"/>
    <property type="match status" value="1"/>
</dbReference>
<reference evidence="2 3" key="1">
    <citation type="submission" date="2022-10" db="EMBL/GenBank/DDBJ databases">
        <title>Defluviimonas sp. nov., isolated from ocean surface sediments.</title>
        <authorList>
            <person name="He W."/>
            <person name="Wang L."/>
            <person name="Zhang D.-F."/>
        </authorList>
    </citation>
    <scope>NUCLEOTIDE SEQUENCE [LARGE SCALE GENOMIC DNA]</scope>
    <source>
        <strain evidence="2 3">WL0050</strain>
    </source>
</reference>
<proteinExistence type="predicted"/>
<dbReference type="Proteomes" id="UP001652564">
    <property type="component" value="Unassembled WGS sequence"/>
</dbReference>
<feature type="transmembrane region" description="Helical" evidence="1">
    <location>
        <begin position="6"/>
        <end position="25"/>
    </location>
</feature>
<evidence type="ECO:0000313" key="3">
    <source>
        <dbReference type="Proteomes" id="UP001652564"/>
    </source>
</evidence>
<dbReference type="InterPro" id="IPR021109">
    <property type="entry name" value="Peptidase_aspartic_dom_sf"/>
</dbReference>
<dbReference type="SUPFAM" id="SSF50630">
    <property type="entry name" value="Acid proteases"/>
    <property type="match status" value="1"/>
</dbReference>
<dbReference type="EMBL" id="JAOWKZ010000003">
    <property type="protein sequence ID" value="MCV2872992.1"/>
    <property type="molecule type" value="Genomic_DNA"/>
</dbReference>
<dbReference type="EC" id="3.4.23.-" evidence="2"/>